<evidence type="ECO:0000259" key="1">
    <source>
        <dbReference type="Pfam" id="PF24731"/>
    </source>
</evidence>
<gene>
    <name evidence="2" type="ordered locus">Sph21_4932</name>
</gene>
<dbReference type="HOGENOM" id="CLU_3258000_0_0_10"/>
<sequence>MKIERVISWFDKHTEELKGEFGLDEVSPESLKAILILQRTIL</sequence>
<dbReference type="KEGG" id="shg:Sph21_4932"/>
<feature type="domain" description="DUF7683" evidence="1">
    <location>
        <begin position="4"/>
        <end position="37"/>
    </location>
</feature>
<name>F4C8X0_SPHS2</name>
<dbReference type="Pfam" id="PF24731">
    <property type="entry name" value="DUF7683"/>
    <property type="match status" value="1"/>
</dbReference>
<dbReference type="PATRIC" id="fig|743722.3.peg.5230"/>
<proteinExistence type="predicted"/>
<dbReference type="InterPro" id="IPR056100">
    <property type="entry name" value="DUF7683"/>
</dbReference>
<dbReference type="AlphaFoldDB" id="F4C8X0"/>
<reference evidence="2" key="1">
    <citation type="submission" date="2011-03" db="EMBL/GenBank/DDBJ databases">
        <title>Complete sequence of Sphingobacterium sp. 21.</title>
        <authorList>
            <consortium name="US DOE Joint Genome Institute"/>
            <person name="Lucas S."/>
            <person name="Copeland A."/>
            <person name="Lapidus A."/>
            <person name="Cheng J.-F."/>
            <person name="Goodwin L."/>
            <person name="Pitluck S."/>
            <person name="Davenport K."/>
            <person name="Detter J.C."/>
            <person name="Han C."/>
            <person name="Tapia R."/>
            <person name="Land M."/>
            <person name="Hauser L."/>
            <person name="Kyrpides N."/>
            <person name="Ivanova N."/>
            <person name="Ovchinnikova G."/>
            <person name="Pagani I."/>
            <person name="Siebers A.K."/>
            <person name="Allgaier M."/>
            <person name="Thelen M.P."/>
            <person name="Hugenholtz P."/>
            <person name="Woyke T."/>
        </authorList>
    </citation>
    <scope>NUCLEOTIDE SEQUENCE</scope>
    <source>
        <strain evidence="2">21</strain>
    </source>
</reference>
<evidence type="ECO:0000313" key="2">
    <source>
        <dbReference type="EMBL" id="ADZ81439.1"/>
    </source>
</evidence>
<dbReference type="EMBL" id="CP002584">
    <property type="protein sequence ID" value="ADZ81439.1"/>
    <property type="molecule type" value="Genomic_DNA"/>
</dbReference>
<protein>
    <recommendedName>
        <fullName evidence="1">DUF7683 domain-containing protein</fullName>
    </recommendedName>
</protein>
<organism evidence="2">
    <name type="scientific">Sphingobacterium sp. (strain 21)</name>
    <dbReference type="NCBI Taxonomy" id="743722"/>
    <lineage>
        <taxon>Bacteria</taxon>
        <taxon>Pseudomonadati</taxon>
        <taxon>Bacteroidota</taxon>
        <taxon>Sphingobacteriia</taxon>
        <taxon>Sphingobacteriales</taxon>
        <taxon>Sphingobacteriaceae</taxon>
        <taxon>Sphingobacterium</taxon>
    </lineage>
</organism>
<accession>F4C8X0</accession>